<dbReference type="Proteomes" id="UP000315037">
    <property type="component" value="Unassembled WGS sequence"/>
</dbReference>
<feature type="compositionally biased region" description="Polar residues" evidence="1">
    <location>
        <begin position="50"/>
        <end position="61"/>
    </location>
</feature>
<evidence type="ECO:0000313" key="2">
    <source>
        <dbReference type="EMBL" id="TPW35830.1"/>
    </source>
</evidence>
<protein>
    <submittedName>
        <fullName evidence="2">Uncharacterized protein</fullName>
    </submittedName>
</protein>
<dbReference type="RefSeq" id="WP_165600258.1">
    <property type="nucleotide sequence ID" value="NZ_SORZ01000001.1"/>
</dbReference>
<name>A0A506UR59_9PROT</name>
<feature type="compositionally biased region" description="Low complexity" evidence="1">
    <location>
        <begin position="88"/>
        <end position="101"/>
    </location>
</feature>
<feature type="compositionally biased region" description="Basic and acidic residues" evidence="1">
    <location>
        <begin position="106"/>
        <end position="125"/>
    </location>
</feature>
<gene>
    <name evidence="2" type="ORF">E3202_02555</name>
</gene>
<organism evidence="2 3">
    <name type="scientific">Oecophyllibacter saccharovorans</name>
    <dbReference type="NCBI Taxonomy" id="2558360"/>
    <lineage>
        <taxon>Bacteria</taxon>
        <taxon>Pseudomonadati</taxon>
        <taxon>Pseudomonadota</taxon>
        <taxon>Alphaproteobacteria</taxon>
        <taxon>Acetobacterales</taxon>
        <taxon>Acetobacteraceae</taxon>
        <taxon>Oecophyllibacter</taxon>
    </lineage>
</organism>
<feature type="region of interest" description="Disordered" evidence="1">
    <location>
        <begin position="1"/>
        <end position="127"/>
    </location>
</feature>
<evidence type="ECO:0000256" key="1">
    <source>
        <dbReference type="SAM" id="MobiDB-lite"/>
    </source>
</evidence>
<dbReference type="AlphaFoldDB" id="A0A506UR59"/>
<comment type="caution">
    <text evidence="2">The sequence shown here is derived from an EMBL/GenBank/DDBJ whole genome shotgun (WGS) entry which is preliminary data.</text>
</comment>
<proteinExistence type="predicted"/>
<dbReference type="EMBL" id="SORZ01000001">
    <property type="protein sequence ID" value="TPW35830.1"/>
    <property type="molecule type" value="Genomic_DNA"/>
</dbReference>
<evidence type="ECO:0000313" key="3">
    <source>
        <dbReference type="Proteomes" id="UP000315037"/>
    </source>
</evidence>
<accession>A0A506UR59</accession>
<reference evidence="2 3" key="1">
    <citation type="submission" date="2019-03" db="EMBL/GenBank/DDBJ databases">
        <title>The complete genome sequence of Neokomagataea sp. Jb2 NBRC113641.</title>
        <authorList>
            <person name="Chua K.-O."/>
            <person name="Chan K.-G."/>
            <person name="See-Too W.-S."/>
        </authorList>
    </citation>
    <scope>NUCLEOTIDE SEQUENCE [LARGE SCALE GENOMIC DNA]</scope>
    <source>
        <strain evidence="2 3">Jb2</strain>
    </source>
</reference>
<sequence>MAEDTQLTEESMRQALERLGSGRAGDEMPSGRPARVSATPAPVSRPSGGRTVSTPSLSTSPQRRRRFVGEGQVVVEHQALSRGARNGSASRPAPARTPAASEEQGETERLRQALRREQRRSHDGEVEIANLQSRLRSLETGMGHLQMEVKELTEKLALREQEILVLKAQKTPIRRPVGRPPKAAHMFEGQEGAAQAEKAVEDSSLVFDEIVVEDEPQPVQWWRD</sequence>
<keyword evidence="3" id="KW-1185">Reference proteome</keyword>